<keyword evidence="3" id="KW-1185">Reference proteome</keyword>
<dbReference type="Pfam" id="PF07826">
    <property type="entry name" value="IMP_cyclohyd"/>
    <property type="match status" value="1"/>
</dbReference>
<dbReference type="InterPro" id="IPR020600">
    <property type="entry name" value="IMP_cyclohydrolase-like"/>
</dbReference>
<dbReference type="GO" id="GO:0003937">
    <property type="term" value="F:IMP cyclohydrolase activity"/>
    <property type="evidence" value="ECO:0007669"/>
    <property type="project" value="InterPro"/>
</dbReference>
<dbReference type="Proteomes" id="UP000019141">
    <property type="component" value="Unassembled WGS sequence"/>
</dbReference>
<dbReference type="PATRIC" id="fig|1429438.4.peg.7825"/>
<sequence length="242" mass="26779">MQAIEIAAANFDRHLVHNAYPGRGLVVGRSSVEDAWLMIYWIMGRSEHSRNRRLVIDGEILRTEPVDASLVDDPSLIIYEAIMVLPHCHLIGNGDQIRTIYETLQSGSSFDAALATREREPDAPNYTPRISAMLELHEQPGQLTMNILKANVADPAYTDRTTYRPALPPTGLGLGLTTYDGDGSPLPSFSQDPLLLPCEGDIQAVLNQYWDALDADNRIAIAVKRISANGETSELIVHNRYT</sequence>
<dbReference type="SUPFAM" id="SSF75569">
    <property type="entry name" value="Archaeal IMP cyclohydrolase PurO"/>
    <property type="match status" value="1"/>
</dbReference>
<accession>W4L4Q3</accession>
<reference evidence="2 3" key="1">
    <citation type="journal article" date="2014" name="Nature">
        <title>An environmental bacterial taxon with a large and distinct metabolic repertoire.</title>
        <authorList>
            <person name="Wilson M.C."/>
            <person name="Mori T."/>
            <person name="Ruckert C."/>
            <person name="Uria A.R."/>
            <person name="Helf M.J."/>
            <person name="Takada K."/>
            <person name="Gernert C."/>
            <person name="Steffens U.A."/>
            <person name="Heycke N."/>
            <person name="Schmitt S."/>
            <person name="Rinke C."/>
            <person name="Helfrich E.J."/>
            <person name="Brachmann A.O."/>
            <person name="Gurgui C."/>
            <person name="Wakimoto T."/>
            <person name="Kracht M."/>
            <person name="Crusemann M."/>
            <person name="Hentschel U."/>
            <person name="Abe I."/>
            <person name="Matsunaga S."/>
            <person name="Kalinowski J."/>
            <person name="Takeyama H."/>
            <person name="Piel J."/>
        </authorList>
    </citation>
    <scope>NUCLEOTIDE SEQUENCE [LARGE SCALE GENOMIC DNA]</scope>
    <source>
        <strain evidence="3">TSY1</strain>
    </source>
</reference>
<comment type="caution">
    <text evidence="2">The sequence shown here is derived from an EMBL/GenBank/DDBJ whole genome shotgun (WGS) entry which is preliminary data.</text>
</comment>
<proteinExistence type="predicted"/>
<dbReference type="GO" id="GO:0006188">
    <property type="term" value="P:IMP biosynthetic process"/>
    <property type="evidence" value="ECO:0007669"/>
    <property type="project" value="InterPro"/>
</dbReference>
<organism evidence="2 3">
    <name type="scientific">Entotheonella factor</name>
    <dbReference type="NCBI Taxonomy" id="1429438"/>
    <lineage>
        <taxon>Bacteria</taxon>
        <taxon>Pseudomonadati</taxon>
        <taxon>Nitrospinota/Tectimicrobiota group</taxon>
        <taxon>Candidatus Tectimicrobiota</taxon>
        <taxon>Candidatus Entotheonellia</taxon>
        <taxon>Candidatus Entotheonellales</taxon>
        <taxon>Candidatus Entotheonellaceae</taxon>
        <taxon>Candidatus Entotheonella</taxon>
    </lineage>
</organism>
<evidence type="ECO:0000259" key="1">
    <source>
        <dbReference type="Pfam" id="PF07826"/>
    </source>
</evidence>
<evidence type="ECO:0000313" key="3">
    <source>
        <dbReference type="Proteomes" id="UP000019141"/>
    </source>
</evidence>
<name>W4L4Q3_ENTF1</name>
<gene>
    <name evidence="2" type="ORF">ETSY1_41820</name>
</gene>
<dbReference type="AlphaFoldDB" id="W4L4Q3"/>
<dbReference type="EMBL" id="AZHW01001358">
    <property type="protein sequence ID" value="ETW92849.1"/>
    <property type="molecule type" value="Genomic_DNA"/>
</dbReference>
<dbReference type="InterPro" id="IPR036795">
    <property type="entry name" value="IMP_cyclohydrolase-like_sf"/>
</dbReference>
<protein>
    <submittedName>
        <fullName evidence="2">Inosine monophosphate cyclohydrolase</fullName>
    </submittedName>
</protein>
<dbReference type="Gene3D" id="3.60.20.20">
    <property type="entry name" value="Inosine monophosphate cyclohydrolase-like"/>
    <property type="match status" value="1"/>
</dbReference>
<feature type="domain" description="Inosine monophosphate cyclohydrolase-like" evidence="1">
    <location>
        <begin position="20"/>
        <end position="227"/>
    </location>
</feature>
<evidence type="ECO:0000313" key="2">
    <source>
        <dbReference type="EMBL" id="ETW92849.1"/>
    </source>
</evidence>
<dbReference type="HOGENOM" id="CLU_1169474_0_0_7"/>